<name>A0A8S5SMT1_9CAUD</name>
<proteinExistence type="predicted"/>
<reference evidence="1" key="1">
    <citation type="journal article" date="2021" name="Proc. Natl. Acad. Sci. U.S.A.">
        <title>A Catalog of Tens of Thousands of Viruses from Human Metagenomes Reveals Hidden Associations with Chronic Diseases.</title>
        <authorList>
            <person name="Tisza M.J."/>
            <person name="Buck C.B."/>
        </authorList>
    </citation>
    <scope>NUCLEOTIDE SEQUENCE</scope>
    <source>
        <strain evidence="1">CtHlk26</strain>
    </source>
</reference>
<organism evidence="1">
    <name type="scientific">Myoviridae sp. ctHlk26</name>
    <dbReference type="NCBI Taxonomy" id="2827672"/>
    <lineage>
        <taxon>Viruses</taxon>
        <taxon>Duplodnaviria</taxon>
        <taxon>Heunggongvirae</taxon>
        <taxon>Uroviricota</taxon>
        <taxon>Caudoviricetes</taxon>
    </lineage>
</organism>
<protein>
    <submittedName>
        <fullName evidence="1">Uncharacterized protein</fullName>
    </submittedName>
</protein>
<accession>A0A8S5SMT1</accession>
<evidence type="ECO:0000313" key="1">
    <source>
        <dbReference type="EMBL" id="DAF52380.1"/>
    </source>
</evidence>
<dbReference type="EMBL" id="BK032635">
    <property type="protein sequence ID" value="DAF52380.1"/>
    <property type="molecule type" value="Genomic_DNA"/>
</dbReference>
<sequence length="119" mass="13765">MMNISPSIGKILNRYGCDVTVKNGDETVKTKAFISPLRYNYNQNSDNVRHRLGMRKTKLFLFIAPPDVLINSGKSVIESENGKYTVKRCEKYYVKDNPIYVRAVLCAYREETRDDFESN</sequence>